<feature type="domain" description="Glycosyltransferase 2-like" evidence="1">
    <location>
        <begin position="7"/>
        <end position="134"/>
    </location>
</feature>
<dbReference type="AlphaFoldDB" id="A0A2S5AG11"/>
<keyword evidence="2" id="KW-0808">Transferase</keyword>
<dbReference type="InterPro" id="IPR029044">
    <property type="entry name" value="Nucleotide-diphossugar_trans"/>
</dbReference>
<organism evidence="2 3">
    <name type="scientific">Flavobacterium alvei</name>
    <dbReference type="NCBI Taxonomy" id="2080416"/>
    <lineage>
        <taxon>Bacteria</taxon>
        <taxon>Pseudomonadati</taxon>
        <taxon>Bacteroidota</taxon>
        <taxon>Flavobacteriia</taxon>
        <taxon>Flavobacteriales</taxon>
        <taxon>Flavobacteriaceae</taxon>
        <taxon>Flavobacterium</taxon>
    </lineage>
</organism>
<evidence type="ECO:0000259" key="1">
    <source>
        <dbReference type="Pfam" id="PF00535"/>
    </source>
</evidence>
<dbReference type="InterPro" id="IPR050834">
    <property type="entry name" value="Glycosyltransf_2"/>
</dbReference>
<dbReference type="OrthoDB" id="597270at2"/>
<dbReference type="InterPro" id="IPR001173">
    <property type="entry name" value="Glyco_trans_2-like"/>
</dbReference>
<reference evidence="2 3" key="1">
    <citation type="submission" date="2018-01" db="EMBL/GenBank/DDBJ databases">
        <authorList>
            <person name="Gaut B.S."/>
            <person name="Morton B.R."/>
            <person name="Clegg M.T."/>
            <person name="Duvall M.R."/>
        </authorList>
    </citation>
    <scope>NUCLEOTIDE SEQUENCE [LARGE SCALE GENOMIC DNA]</scope>
    <source>
        <strain evidence="2 3">HR-AY</strain>
    </source>
</reference>
<sequence>MQTSKVSIIVPCYNQAQYLDEALQSIYNQTYTDWECFIVNDGSLDHTEEIAQKWADRDSRFIYISKENGGVSSARNLGIERASGEFILPLDADDKFEASFIEKALKVFFDDSEVGIVSCWGMFFTKEKKLQVYKSNAKSTSDLLFTNGVNMGFSLFRKDSWEKAGKYDSNASNGYEDWEFLLRVSALGWKVHIIEEVLFFYRQHQVSRRKEMNKIDNENKKYIYLRNKDIYFNHYEELIDRFLWVADLEKTEINKFRDTLDYKIGHTILKPLRAVKWFFIKLFKK</sequence>
<dbReference type="Pfam" id="PF00535">
    <property type="entry name" value="Glycos_transf_2"/>
    <property type="match status" value="1"/>
</dbReference>
<evidence type="ECO:0000313" key="3">
    <source>
        <dbReference type="Proteomes" id="UP000237310"/>
    </source>
</evidence>
<proteinExistence type="predicted"/>
<comment type="caution">
    <text evidence="2">The sequence shown here is derived from an EMBL/GenBank/DDBJ whole genome shotgun (WGS) entry which is preliminary data.</text>
</comment>
<evidence type="ECO:0000313" key="2">
    <source>
        <dbReference type="EMBL" id="POY41229.1"/>
    </source>
</evidence>
<dbReference type="PANTHER" id="PTHR43685">
    <property type="entry name" value="GLYCOSYLTRANSFERASE"/>
    <property type="match status" value="1"/>
</dbReference>
<dbReference type="SUPFAM" id="SSF53448">
    <property type="entry name" value="Nucleotide-diphospho-sugar transferases"/>
    <property type="match status" value="1"/>
</dbReference>
<dbReference type="PANTHER" id="PTHR43685:SF2">
    <property type="entry name" value="GLYCOSYLTRANSFERASE 2-LIKE DOMAIN-CONTAINING PROTEIN"/>
    <property type="match status" value="1"/>
</dbReference>
<dbReference type="GO" id="GO:0016740">
    <property type="term" value="F:transferase activity"/>
    <property type="evidence" value="ECO:0007669"/>
    <property type="project" value="UniProtKB-KW"/>
</dbReference>
<accession>A0A2S5AG11</accession>
<dbReference type="Proteomes" id="UP000237310">
    <property type="component" value="Unassembled WGS sequence"/>
</dbReference>
<name>A0A2S5AG11_9FLAO</name>
<protein>
    <submittedName>
        <fullName evidence="2">Glycosyltransferase family 2 protein</fullName>
    </submittedName>
</protein>
<dbReference type="CDD" id="cd00761">
    <property type="entry name" value="Glyco_tranf_GTA_type"/>
    <property type="match status" value="1"/>
</dbReference>
<keyword evidence="3" id="KW-1185">Reference proteome</keyword>
<dbReference type="Gene3D" id="3.90.550.10">
    <property type="entry name" value="Spore Coat Polysaccharide Biosynthesis Protein SpsA, Chain A"/>
    <property type="match status" value="1"/>
</dbReference>
<gene>
    <name evidence="2" type="ORF">C3L50_01530</name>
</gene>
<dbReference type="EMBL" id="PQVG01000001">
    <property type="protein sequence ID" value="POY41229.1"/>
    <property type="molecule type" value="Genomic_DNA"/>
</dbReference>
<dbReference type="RefSeq" id="WP_103804299.1">
    <property type="nucleotide sequence ID" value="NZ_PQVG01000001.1"/>
</dbReference>